<dbReference type="Proteomes" id="UP001236663">
    <property type="component" value="Unassembled WGS sequence"/>
</dbReference>
<evidence type="ECO:0000313" key="3">
    <source>
        <dbReference type="Proteomes" id="UP001236663"/>
    </source>
</evidence>
<proteinExistence type="predicted"/>
<name>A0ABT8C075_9BACT</name>
<feature type="signal peptide" evidence="1">
    <location>
        <begin position="1"/>
        <end position="25"/>
    </location>
</feature>
<gene>
    <name evidence="2" type="ORF">QWZ15_00030</name>
</gene>
<feature type="chain" id="PRO_5045172838" evidence="1">
    <location>
        <begin position="26"/>
        <end position="536"/>
    </location>
</feature>
<evidence type="ECO:0000313" key="2">
    <source>
        <dbReference type="EMBL" id="MDN3686198.1"/>
    </source>
</evidence>
<protein>
    <submittedName>
        <fullName evidence="2">Capsule assembly Wzi family protein</fullName>
    </submittedName>
</protein>
<dbReference type="InterPro" id="IPR026950">
    <property type="entry name" value="Caps_assemb_Wzi"/>
</dbReference>
<reference evidence="3" key="1">
    <citation type="journal article" date="2019" name="Int. J. Syst. Evol. Microbiol.">
        <title>The Global Catalogue of Microorganisms (GCM) 10K type strain sequencing project: providing services to taxonomists for standard genome sequencing and annotation.</title>
        <authorList>
            <consortium name="The Broad Institute Genomics Platform"/>
            <consortium name="The Broad Institute Genome Sequencing Center for Infectious Disease"/>
            <person name="Wu L."/>
            <person name="Ma J."/>
        </authorList>
    </citation>
    <scope>NUCLEOTIDE SEQUENCE [LARGE SCALE GENOMIC DNA]</scope>
    <source>
        <strain evidence="3">CECT 7706</strain>
    </source>
</reference>
<keyword evidence="3" id="KW-1185">Reference proteome</keyword>
<dbReference type="Pfam" id="PF14052">
    <property type="entry name" value="Caps_assemb_Wzi"/>
    <property type="match status" value="1"/>
</dbReference>
<dbReference type="InterPro" id="IPR038636">
    <property type="entry name" value="Wzi_sf"/>
</dbReference>
<dbReference type="EMBL" id="JAUFQS010000001">
    <property type="protein sequence ID" value="MDN3686198.1"/>
    <property type="molecule type" value="Genomic_DNA"/>
</dbReference>
<keyword evidence="1" id="KW-0732">Signal</keyword>
<evidence type="ECO:0000256" key="1">
    <source>
        <dbReference type="SAM" id="SignalP"/>
    </source>
</evidence>
<sequence length="536" mass="61355">MLRTLIFTVLFLCVNHAALQAQVFAGEPMLEEAGRRMQLLGKGDNRASYLIRPFDLPLAELMEGDSLAPGKEIRENWKWLPVRASLGHSASRPYGYYPYLTVPARGPQLWLNPGVLFSKNWLEFRFQPELVLAGNTAYEGFPDRYGLATNRIYFRYPNTLNYPERFSQGMLLRLGWGQSKLAAHWRNWELSLSTSNLWWGPGQFQSLIFSHHAPGFPHLSLGTRAPLSTFMGTFEGQVLVGRLASTAYAPLQQEALNRQFYRPHREDPRYLNALILAYSPKWLKGLSLGFSRTFQIHNQDRPPGFRALLPVVMPLIKENYGFSNANGEWDQQVAIFGRWLLPQVQSELYFEYGRRDHALNWREFILNPEHARAYLMGFTKLWTLKKGHFQMRAELTQQQESINRLIRYSGNAGATWHSHSSLRGFTHRGEPLGVGLGPGTNMQTLELAYLQGWKKTGIRLERVARNEDFYYAAAGANAGLGPWTDLALALLWERKLANINLSATGQFIHSHHYQWQAAAGLSSNFNLQVQMVYHWP</sequence>
<accession>A0ABT8C075</accession>
<comment type="caution">
    <text evidence="2">The sequence shown here is derived from an EMBL/GenBank/DDBJ whole genome shotgun (WGS) entry which is preliminary data.</text>
</comment>
<dbReference type="Gene3D" id="2.40.160.130">
    <property type="entry name" value="Capsule assembly protein Wzi"/>
    <property type="match status" value="1"/>
</dbReference>
<dbReference type="RefSeq" id="WP_163385833.1">
    <property type="nucleotide sequence ID" value="NZ_JAUFQS010000001.1"/>
</dbReference>
<organism evidence="2 3">
    <name type="scientific">Cyclobacterium jeungdonense</name>
    <dbReference type="NCBI Taxonomy" id="708087"/>
    <lineage>
        <taxon>Bacteria</taxon>
        <taxon>Pseudomonadati</taxon>
        <taxon>Bacteroidota</taxon>
        <taxon>Cytophagia</taxon>
        <taxon>Cytophagales</taxon>
        <taxon>Cyclobacteriaceae</taxon>
        <taxon>Cyclobacterium</taxon>
    </lineage>
</organism>